<feature type="transmembrane region" description="Helical" evidence="1">
    <location>
        <begin position="117"/>
        <end position="136"/>
    </location>
</feature>
<comment type="caution">
    <text evidence="3">The sequence shown here is derived from an EMBL/GenBank/DDBJ whole genome shotgun (WGS) entry which is preliminary data.</text>
</comment>
<feature type="transmembrane region" description="Helical" evidence="1">
    <location>
        <begin position="156"/>
        <end position="175"/>
    </location>
</feature>
<evidence type="ECO:0000313" key="3">
    <source>
        <dbReference type="EMBL" id="HJG31097.1"/>
    </source>
</evidence>
<dbReference type="EMBL" id="DYVF01000043">
    <property type="protein sequence ID" value="HJG31097.1"/>
    <property type="molecule type" value="Genomic_DNA"/>
</dbReference>
<evidence type="ECO:0000313" key="4">
    <source>
        <dbReference type="Proteomes" id="UP000746751"/>
    </source>
</evidence>
<protein>
    <submittedName>
        <fullName evidence="3">VanZ family protein</fullName>
    </submittedName>
</protein>
<keyword evidence="1" id="KW-0472">Membrane</keyword>
<sequence>MISHRTKRCIWFACVALGVVAFAAIFALTVQGPQESASLSGFFEQKLTPIETAAGGSIWMTIKATIRKVASHLFAVAGIRKWAHTAEFFALGLFVSLAALLYVPRSNSSPLKPRKRLNHRATVALVVCVACSLFDQTHKLFVLGRHFDVTDLLFDALGYGLALALVFIPAVLLMAHRGKRGAHFG</sequence>
<evidence type="ECO:0000259" key="2">
    <source>
        <dbReference type="Pfam" id="PF04892"/>
    </source>
</evidence>
<dbReference type="NCBIfam" id="NF037970">
    <property type="entry name" value="vanZ_1"/>
    <property type="match status" value="1"/>
</dbReference>
<feature type="domain" description="VanZ-like" evidence="2">
    <location>
        <begin position="17"/>
        <end position="167"/>
    </location>
</feature>
<dbReference type="AlphaFoldDB" id="A0A921IQB1"/>
<dbReference type="InterPro" id="IPR006976">
    <property type="entry name" value="VanZ-like"/>
</dbReference>
<name>A0A921IQB1_9ACTN</name>
<keyword evidence="1" id="KW-1133">Transmembrane helix</keyword>
<accession>A0A921IQB1</accession>
<feature type="transmembrane region" description="Helical" evidence="1">
    <location>
        <begin position="9"/>
        <end position="30"/>
    </location>
</feature>
<gene>
    <name evidence="3" type="ORF">K8U80_06835</name>
</gene>
<organism evidence="3 4">
    <name type="scientific">Collinsella ihumii</name>
    <dbReference type="NCBI Taxonomy" id="1720204"/>
    <lineage>
        <taxon>Bacteria</taxon>
        <taxon>Bacillati</taxon>
        <taxon>Actinomycetota</taxon>
        <taxon>Coriobacteriia</taxon>
        <taxon>Coriobacteriales</taxon>
        <taxon>Coriobacteriaceae</taxon>
        <taxon>Collinsella</taxon>
    </lineage>
</organism>
<evidence type="ECO:0000256" key="1">
    <source>
        <dbReference type="SAM" id="Phobius"/>
    </source>
</evidence>
<keyword evidence="1" id="KW-0812">Transmembrane</keyword>
<feature type="transmembrane region" description="Helical" evidence="1">
    <location>
        <begin position="88"/>
        <end position="105"/>
    </location>
</feature>
<proteinExistence type="predicted"/>
<reference evidence="3" key="2">
    <citation type="submission" date="2021-09" db="EMBL/GenBank/DDBJ databases">
        <authorList>
            <person name="Gilroy R."/>
        </authorList>
    </citation>
    <scope>NUCLEOTIDE SEQUENCE</scope>
    <source>
        <strain evidence="3">ChiGjej2B2-7701</strain>
    </source>
</reference>
<dbReference type="Proteomes" id="UP000746751">
    <property type="component" value="Unassembled WGS sequence"/>
</dbReference>
<dbReference type="Pfam" id="PF04892">
    <property type="entry name" value="VanZ"/>
    <property type="match status" value="1"/>
</dbReference>
<reference evidence="3" key="1">
    <citation type="journal article" date="2021" name="PeerJ">
        <title>Extensive microbial diversity within the chicken gut microbiome revealed by metagenomics and culture.</title>
        <authorList>
            <person name="Gilroy R."/>
            <person name="Ravi A."/>
            <person name="Getino M."/>
            <person name="Pursley I."/>
            <person name="Horton D.L."/>
            <person name="Alikhan N.F."/>
            <person name="Baker D."/>
            <person name="Gharbi K."/>
            <person name="Hall N."/>
            <person name="Watson M."/>
            <person name="Adriaenssens E.M."/>
            <person name="Foster-Nyarko E."/>
            <person name="Jarju S."/>
            <person name="Secka A."/>
            <person name="Antonio M."/>
            <person name="Oren A."/>
            <person name="Chaudhuri R.R."/>
            <person name="La Ragione R."/>
            <person name="Hildebrand F."/>
            <person name="Pallen M.J."/>
        </authorList>
    </citation>
    <scope>NUCLEOTIDE SEQUENCE</scope>
    <source>
        <strain evidence="3">ChiGjej2B2-7701</strain>
    </source>
</reference>